<dbReference type="InterPro" id="IPR031814">
    <property type="entry name" value="ALG11_N"/>
</dbReference>
<dbReference type="InterPro" id="IPR038013">
    <property type="entry name" value="ALG11"/>
</dbReference>
<feature type="chain" id="PRO_5020730103" description="ALG11 mannosyltransferase N-terminal domain-containing protein" evidence="5">
    <location>
        <begin position="20"/>
        <end position="348"/>
    </location>
</feature>
<dbReference type="EMBL" id="ML143680">
    <property type="protein sequence ID" value="TBU21183.1"/>
    <property type="molecule type" value="Genomic_DNA"/>
</dbReference>
<accession>A0A4V2JYI5</accession>
<gene>
    <name evidence="7" type="ORF">BD311DRAFT_801014</name>
</gene>
<dbReference type="AlphaFoldDB" id="A0A4V2JYI5"/>
<feature type="non-terminal residue" evidence="7">
    <location>
        <position position="348"/>
    </location>
</feature>
<dbReference type="OrthoDB" id="2276068at2759"/>
<dbReference type="GO" id="GO:0005789">
    <property type="term" value="C:endoplasmic reticulum membrane"/>
    <property type="evidence" value="ECO:0007669"/>
    <property type="project" value="UniProtKB-SubCell"/>
</dbReference>
<reference evidence="7" key="1">
    <citation type="submission" date="2019-01" db="EMBL/GenBank/DDBJ databases">
        <title>Draft genome sequences of three monokaryotic isolates of the white-rot basidiomycete fungus Dichomitus squalens.</title>
        <authorList>
            <consortium name="DOE Joint Genome Institute"/>
            <person name="Lopez S.C."/>
            <person name="Andreopoulos B."/>
            <person name="Pangilinan J."/>
            <person name="Lipzen A."/>
            <person name="Riley R."/>
            <person name="Ahrendt S."/>
            <person name="Ng V."/>
            <person name="Barry K."/>
            <person name="Daum C."/>
            <person name="Grigoriev I.V."/>
            <person name="Hilden K.S."/>
            <person name="Makela M.R."/>
            <person name="de Vries R.P."/>
        </authorList>
    </citation>
    <scope>NUCLEOTIDE SEQUENCE [LARGE SCALE GENOMIC DNA]</scope>
    <source>
        <strain evidence="7">OM18370.1</strain>
    </source>
</reference>
<dbReference type="PANTHER" id="PTHR45919:SF1">
    <property type="entry name" value="GDP-MAN:MAN(3)GLCNAC(2)-PP-DOL ALPHA-1,2-MANNOSYLTRANSFERASE"/>
    <property type="match status" value="1"/>
</dbReference>
<evidence type="ECO:0000256" key="4">
    <source>
        <dbReference type="SAM" id="MobiDB-lite"/>
    </source>
</evidence>
<evidence type="ECO:0000256" key="3">
    <source>
        <dbReference type="ARBA" id="ARBA00022824"/>
    </source>
</evidence>
<sequence>MILALTGFLFALFVAQTIGQILGLRRRNVNQKEKLFSELGVEGQSAKKIVGFFHPYCNAGGGGERVLWAAVSAIQRKEPDMISVVYSGDTDTTKEKIIEKVKCRLFATESGEAEVDGWIEVDGTAEAGMMCIHMSADRKRGLCAAFGGRVAKGLPERVAERERCQGEKHGLGCRDDGGGEQWLWGTEFCARVAEDGCEGAKAANQLWRTGDGCGGKRATTLQMHEEWHLVWLREANETSIVLRKLLCKSRFACTTLNLPNIVSVARRLPGAPLATRKPMSLKDGERQKQPVESGTGRTCELAQVMPAASKPLTFIPFVPCYSELQRKTPRPPRDIIRAELRNALDAKL</sequence>
<feature type="signal peptide" evidence="5">
    <location>
        <begin position="1"/>
        <end position="19"/>
    </location>
</feature>
<name>A0A4V2JYI5_9APHY</name>
<dbReference type="Proteomes" id="UP000292957">
    <property type="component" value="Unassembled WGS sequence"/>
</dbReference>
<feature type="region of interest" description="Disordered" evidence="4">
    <location>
        <begin position="274"/>
        <end position="297"/>
    </location>
</feature>
<dbReference type="GO" id="GO:0006487">
    <property type="term" value="P:protein N-linked glycosylation"/>
    <property type="evidence" value="ECO:0007669"/>
    <property type="project" value="TreeGrafter"/>
</dbReference>
<evidence type="ECO:0000256" key="2">
    <source>
        <dbReference type="ARBA" id="ARBA00022679"/>
    </source>
</evidence>
<organism evidence="7">
    <name type="scientific">Dichomitus squalens</name>
    <dbReference type="NCBI Taxonomy" id="114155"/>
    <lineage>
        <taxon>Eukaryota</taxon>
        <taxon>Fungi</taxon>
        <taxon>Dikarya</taxon>
        <taxon>Basidiomycota</taxon>
        <taxon>Agaricomycotina</taxon>
        <taxon>Agaricomycetes</taxon>
        <taxon>Polyporales</taxon>
        <taxon>Polyporaceae</taxon>
        <taxon>Dichomitus</taxon>
    </lineage>
</organism>
<evidence type="ECO:0000313" key="7">
    <source>
        <dbReference type="EMBL" id="TBU21183.1"/>
    </source>
</evidence>
<dbReference type="GO" id="GO:0004377">
    <property type="term" value="F:GDP-Man:Man(3)GlcNAc(2)-PP-Dol alpha-1,2-mannosyltransferase activity"/>
    <property type="evidence" value="ECO:0007669"/>
    <property type="project" value="InterPro"/>
</dbReference>
<feature type="domain" description="ALG11 mannosyltransferase N-terminal" evidence="6">
    <location>
        <begin position="47"/>
        <end position="105"/>
    </location>
</feature>
<dbReference type="Pfam" id="PF15924">
    <property type="entry name" value="ALG11_N"/>
    <property type="match status" value="1"/>
</dbReference>
<evidence type="ECO:0000259" key="6">
    <source>
        <dbReference type="Pfam" id="PF15924"/>
    </source>
</evidence>
<evidence type="ECO:0000256" key="5">
    <source>
        <dbReference type="SAM" id="SignalP"/>
    </source>
</evidence>
<proteinExistence type="predicted"/>
<evidence type="ECO:0000256" key="1">
    <source>
        <dbReference type="ARBA" id="ARBA00004586"/>
    </source>
</evidence>
<protein>
    <recommendedName>
        <fullName evidence="6">ALG11 mannosyltransferase N-terminal domain-containing protein</fullName>
    </recommendedName>
</protein>
<keyword evidence="5" id="KW-0732">Signal</keyword>
<comment type="subcellular location">
    <subcellularLocation>
        <location evidence="1">Endoplasmic reticulum membrane</location>
    </subcellularLocation>
</comment>
<keyword evidence="2" id="KW-0808">Transferase</keyword>
<dbReference type="PANTHER" id="PTHR45919">
    <property type="entry name" value="GDP-MAN:MAN(3)GLCNAC(2)-PP-DOL ALPHA-1,2-MANNOSYLTRANSFERASE"/>
    <property type="match status" value="1"/>
</dbReference>
<feature type="compositionally biased region" description="Basic and acidic residues" evidence="4">
    <location>
        <begin position="280"/>
        <end position="289"/>
    </location>
</feature>
<keyword evidence="3" id="KW-0256">Endoplasmic reticulum</keyword>